<evidence type="ECO:0000313" key="13">
    <source>
        <dbReference type="Proteomes" id="UP001177023"/>
    </source>
</evidence>
<feature type="binding site" evidence="9">
    <location>
        <position position="237"/>
    </location>
    <ligand>
        <name>Ca(2+)</name>
        <dbReference type="ChEBI" id="CHEBI:29108"/>
        <label>3</label>
    </ligand>
</feature>
<keyword evidence="13" id="KW-1185">Reference proteome</keyword>
<dbReference type="GO" id="GO:0005615">
    <property type="term" value="C:extracellular space"/>
    <property type="evidence" value="ECO:0007669"/>
    <property type="project" value="TreeGrafter"/>
</dbReference>
<feature type="binding site" evidence="9">
    <location>
        <position position="187"/>
    </location>
    <ligand>
        <name>Ca(2+)</name>
        <dbReference type="ChEBI" id="CHEBI:29108"/>
        <label>2</label>
    </ligand>
</feature>
<dbReference type="InterPro" id="IPR033739">
    <property type="entry name" value="M10A_MMP"/>
</dbReference>
<keyword evidence="3 9" id="KW-0479">Metal-binding</keyword>
<feature type="binding site" evidence="9">
    <location>
        <position position="215"/>
    </location>
    <ligand>
        <name>Zn(2+)</name>
        <dbReference type="ChEBI" id="CHEBI:29105"/>
        <label>1</label>
    </ligand>
</feature>
<evidence type="ECO:0000259" key="11">
    <source>
        <dbReference type="SMART" id="SM00235"/>
    </source>
</evidence>
<dbReference type="InterPro" id="IPR021190">
    <property type="entry name" value="Pept_M10A"/>
</dbReference>
<evidence type="ECO:0000256" key="7">
    <source>
        <dbReference type="ARBA" id="ARBA00023049"/>
    </source>
</evidence>
<feature type="binding site" evidence="9">
    <location>
        <position position="204"/>
    </location>
    <ligand>
        <name>Ca(2+)</name>
        <dbReference type="ChEBI" id="CHEBI:29108"/>
        <label>3</label>
    </ligand>
</feature>
<dbReference type="Proteomes" id="UP001177023">
    <property type="component" value="Unassembled WGS sequence"/>
</dbReference>
<dbReference type="GO" id="GO:0031012">
    <property type="term" value="C:extracellular matrix"/>
    <property type="evidence" value="ECO:0007669"/>
    <property type="project" value="InterPro"/>
</dbReference>
<dbReference type="GO" id="GO:0030198">
    <property type="term" value="P:extracellular matrix organization"/>
    <property type="evidence" value="ECO:0007669"/>
    <property type="project" value="TreeGrafter"/>
</dbReference>
<feature type="binding site" evidence="9">
    <location>
        <position position="275"/>
    </location>
    <ligand>
        <name>Zn(2+)</name>
        <dbReference type="ChEBI" id="CHEBI:29105"/>
        <label>2</label>
        <note>catalytic</note>
    </ligand>
</feature>
<dbReference type="PRINTS" id="PR00138">
    <property type="entry name" value="MATRIXIN"/>
</dbReference>
<dbReference type="GO" id="GO:0004222">
    <property type="term" value="F:metalloendopeptidase activity"/>
    <property type="evidence" value="ECO:0007669"/>
    <property type="project" value="InterPro"/>
</dbReference>
<feature type="binding site" evidence="9">
    <location>
        <position position="257"/>
    </location>
    <ligand>
        <name>Zn(2+)</name>
        <dbReference type="ChEBI" id="CHEBI:29105"/>
        <label>2</label>
        <note>catalytic</note>
    </ligand>
</feature>
<comment type="cofactor">
    <cofactor evidence="9">
        <name>Zn(2+)</name>
        <dbReference type="ChEBI" id="CHEBI:29105"/>
    </cofactor>
    <text evidence="9">Binds 2 Zn(2+) ions per subunit.</text>
</comment>
<feature type="binding site" evidence="9">
    <location>
        <position position="199"/>
    </location>
    <ligand>
        <name>Zn(2+)</name>
        <dbReference type="ChEBI" id="CHEBI:29105"/>
        <label>1</label>
    </ligand>
</feature>
<keyword evidence="2" id="KW-0645">Protease</keyword>
<comment type="cofactor">
    <cofactor evidence="9">
        <name>Ca(2+)</name>
        <dbReference type="ChEBI" id="CHEBI:29108"/>
    </cofactor>
    <text evidence="9">Can bind about 5 Ca(2+) ions per subunit.</text>
</comment>
<evidence type="ECO:0000256" key="2">
    <source>
        <dbReference type="ARBA" id="ARBA00022670"/>
    </source>
</evidence>
<dbReference type="SUPFAM" id="SSF47090">
    <property type="entry name" value="PGBD-like"/>
    <property type="match status" value="1"/>
</dbReference>
<evidence type="ECO:0000256" key="9">
    <source>
        <dbReference type="PIRSR" id="PIRSR621190-2"/>
    </source>
</evidence>
<keyword evidence="7" id="KW-0482">Metalloprotease</keyword>
<feature type="non-terminal residue" evidence="12">
    <location>
        <position position="1"/>
    </location>
</feature>
<dbReference type="AlphaFoldDB" id="A0AA36D3N2"/>
<dbReference type="InterPro" id="IPR036365">
    <property type="entry name" value="PGBD-like_sf"/>
</dbReference>
<feature type="signal peptide" evidence="10">
    <location>
        <begin position="1"/>
        <end position="25"/>
    </location>
</feature>
<organism evidence="12 13">
    <name type="scientific">Mesorhabditis spiculigera</name>
    <dbReference type="NCBI Taxonomy" id="96644"/>
    <lineage>
        <taxon>Eukaryota</taxon>
        <taxon>Metazoa</taxon>
        <taxon>Ecdysozoa</taxon>
        <taxon>Nematoda</taxon>
        <taxon>Chromadorea</taxon>
        <taxon>Rhabditida</taxon>
        <taxon>Rhabditina</taxon>
        <taxon>Rhabditomorpha</taxon>
        <taxon>Rhabditoidea</taxon>
        <taxon>Rhabditidae</taxon>
        <taxon>Mesorhabditinae</taxon>
        <taxon>Mesorhabditis</taxon>
    </lineage>
</organism>
<proteinExistence type="inferred from homology"/>
<reference evidence="12" key="1">
    <citation type="submission" date="2023-06" db="EMBL/GenBank/DDBJ databases">
        <authorList>
            <person name="Delattre M."/>
        </authorList>
    </citation>
    <scope>NUCLEOTIDE SEQUENCE</scope>
    <source>
        <strain evidence="12">AF72</strain>
    </source>
</reference>
<feature type="binding site" description="in inhibited form" evidence="9">
    <location>
        <position position="98"/>
    </location>
    <ligand>
        <name>Zn(2+)</name>
        <dbReference type="ChEBI" id="CHEBI:29105"/>
        <label>2</label>
        <note>catalytic</note>
    </ligand>
</feature>
<dbReference type="SMART" id="SM00235">
    <property type="entry name" value="ZnMc"/>
    <property type="match status" value="1"/>
</dbReference>
<dbReference type="Pfam" id="PF00413">
    <property type="entry name" value="Peptidase_M10"/>
    <property type="match status" value="1"/>
</dbReference>
<evidence type="ECO:0000256" key="3">
    <source>
        <dbReference type="ARBA" id="ARBA00022723"/>
    </source>
</evidence>
<comment type="similarity">
    <text evidence="1">Belongs to the peptidase M10A family.</text>
</comment>
<gene>
    <name evidence="12" type="ORF">MSPICULIGERA_LOCUS17452</name>
</gene>
<accession>A0AA36D3N2</accession>
<evidence type="ECO:0000256" key="6">
    <source>
        <dbReference type="ARBA" id="ARBA00022833"/>
    </source>
</evidence>
<dbReference type="PANTHER" id="PTHR10201">
    <property type="entry name" value="MATRIX METALLOPROTEINASE"/>
    <property type="match status" value="1"/>
</dbReference>
<keyword evidence="6 9" id="KW-0862">Zinc</keyword>
<evidence type="ECO:0000256" key="4">
    <source>
        <dbReference type="ARBA" id="ARBA00022729"/>
    </source>
</evidence>
<evidence type="ECO:0000256" key="10">
    <source>
        <dbReference type="SAM" id="SignalP"/>
    </source>
</evidence>
<feature type="binding site" evidence="9">
    <location>
        <position position="144"/>
    </location>
    <ligand>
        <name>Ca(2+)</name>
        <dbReference type="ChEBI" id="CHEBI:29108"/>
        <label>1</label>
    </ligand>
</feature>
<feature type="binding site" evidence="9">
    <location>
        <position position="261"/>
    </location>
    <ligand>
        <name>Zn(2+)</name>
        <dbReference type="ChEBI" id="CHEBI:29105"/>
        <label>2</label>
        <note>catalytic</note>
    </ligand>
</feature>
<feature type="domain" description="Peptidase metallopeptidase" evidence="11">
    <location>
        <begin position="117"/>
        <end position="303"/>
    </location>
</feature>
<dbReference type="GO" id="GO:0008270">
    <property type="term" value="F:zinc ion binding"/>
    <property type="evidence" value="ECO:0007669"/>
    <property type="project" value="InterPro"/>
</dbReference>
<comment type="caution">
    <text evidence="12">The sequence shown here is derived from an EMBL/GenBank/DDBJ whole genome shotgun (WGS) entry which is preliminary data.</text>
</comment>
<dbReference type="InterPro" id="IPR001818">
    <property type="entry name" value="Pept_M10_metallopeptidase"/>
</dbReference>
<evidence type="ECO:0000256" key="1">
    <source>
        <dbReference type="ARBA" id="ARBA00010370"/>
    </source>
</evidence>
<dbReference type="EMBL" id="CATQJA010002655">
    <property type="protein sequence ID" value="CAJ0579222.1"/>
    <property type="molecule type" value="Genomic_DNA"/>
</dbReference>
<feature type="binding site" evidence="9">
    <location>
        <position position="234"/>
    </location>
    <ligand>
        <name>Ca(2+)</name>
        <dbReference type="ChEBI" id="CHEBI:29108"/>
        <label>3</label>
    </ligand>
</feature>
<protein>
    <recommendedName>
        <fullName evidence="11">Peptidase metallopeptidase domain-containing protein</fullName>
    </recommendedName>
</protein>
<dbReference type="InterPro" id="IPR006026">
    <property type="entry name" value="Peptidase_Metallo"/>
</dbReference>
<dbReference type="GO" id="GO:0006508">
    <property type="term" value="P:proteolysis"/>
    <property type="evidence" value="ECO:0007669"/>
    <property type="project" value="UniProtKB-KW"/>
</dbReference>
<feature type="binding site" evidence="9">
    <location>
        <position position="235"/>
    </location>
    <ligand>
        <name>Ca(2+)</name>
        <dbReference type="ChEBI" id="CHEBI:29108"/>
        <label>1</label>
    </ligand>
</feature>
<dbReference type="InterPro" id="IPR002477">
    <property type="entry name" value="Peptidoglycan-bd-like"/>
</dbReference>
<feature type="binding site" evidence="9">
    <location>
        <position position="237"/>
    </location>
    <ligand>
        <name>Ca(2+)</name>
        <dbReference type="ChEBI" id="CHEBI:29108"/>
        <label>1</label>
    </ligand>
</feature>
<dbReference type="Pfam" id="PF01471">
    <property type="entry name" value="PG_binding_1"/>
    <property type="match status" value="1"/>
</dbReference>
<feature type="binding site" evidence="9">
    <location>
        <position position="230"/>
    </location>
    <ligand>
        <name>Ca(2+)</name>
        <dbReference type="ChEBI" id="CHEBI:29108"/>
        <label>2</label>
    </ligand>
</feature>
<evidence type="ECO:0000313" key="12">
    <source>
        <dbReference type="EMBL" id="CAJ0579222.1"/>
    </source>
</evidence>
<sequence>MLLPTSRLAWLTLAGLFLLLQASPAARQRRHVAEYDDEEDSDRVHIVKYLMRYGYLSTRSPTDEQLEAAVAQLQEILGMPVTGIIDSATVAASKAPRCAIKDIPSNQNRHRRFVLAQSSRWSAEHFKSENELHLKWFISKYTKDLSRSAVRSQVQKGFELWSKQLAINALPHMSITFEEASSEDKADINIMWAEGDHGDAYVFDGTGSPNNVLAHTFFPDYQVSTRLNGDIHFDDAEKWDMDSDNSVNTFFPYVLAHEIGHALGLQHSKRENAVMHPVYKSIPLNELQLDIDDKCGINWNYVGPSHFCLFVWLMAEIVPLNASHGNQMISPDRLVHTQRNRIKGSLKRETATPEPPEFLQDIRIPRCQSTNSVKAITTEKLVKNLHFSHDDAEKYSVIACNFLAGLHVYRGSSSANPDDSIETEFASVHEFADNPRGIRKLVRRAERKEHRGIHTVLSPEHFTKHFYDKFFDEYLALRLR</sequence>
<feature type="binding site" evidence="9">
    <location>
        <position position="267"/>
    </location>
    <ligand>
        <name>Zn(2+)</name>
        <dbReference type="ChEBI" id="CHEBI:29105"/>
        <label>2</label>
        <note>catalytic</note>
    </ligand>
</feature>
<dbReference type="Gene3D" id="3.40.390.10">
    <property type="entry name" value="Collagenase (Catalytic Domain)"/>
    <property type="match status" value="1"/>
</dbReference>
<keyword evidence="4 10" id="KW-0732">Signal</keyword>
<dbReference type="PANTHER" id="PTHR10201:SF291">
    <property type="entry name" value="MATRIX METALLOPROTEINASE 1, ISOFORM C-RELATED"/>
    <property type="match status" value="1"/>
</dbReference>
<dbReference type="InterPro" id="IPR024079">
    <property type="entry name" value="MetalloPept_cat_dom_sf"/>
</dbReference>
<feature type="active site" evidence="8">
    <location>
        <position position="258"/>
    </location>
</feature>
<keyword evidence="9" id="KW-0106">Calcium</keyword>
<dbReference type="CDD" id="cd04278">
    <property type="entry name" value="ZnMc_MMP"/>
    <property type="match status" value="1"/>
</dbReference>
<dbReference type="GO" id="GO:0030574">
    <property type="term" value="P:collagen catabolic process"/>
    <property type="evidence" value="ECO:0007669"/>
    <property type="project" value="TreeGrafter"/>
</dbReference>
<evidence type="ECO:0000256" key="8">
    <source>
        <dbReference type="PIRSR" id="PIRSR621190-1"/>
    </source>
</evidence>
<feature type="binding site" evidence="9">
    <location>
        <position position="197"/>
    </location>
    <ligand>
        <name>Zn(2+)</name>
        <dbReference type="ChEBI" id="CHEBI:29105"/>
        <label>1</label>
    </ligand>
</feature>
<feature type="binding site" evidence="9">
    <location>
        <position position="205"/>
    </location>
    <ligand>
        <name>Ca(2+)</name>
        <dbReference type="ChEBI" id="CHEBI:29108"/>
        <label>3</label>
    </ligand>
</feature>
<evidence type="ECO:0000256" key="5">
    <source>
        <dbReference type="ARBA" id="ARBA00022801"/>
    </source>
</evidence>
<keyword evidence="5" id="KW-0378">Hydrolase</keyword>
<name>A0AA36D3N2_9BILA</name>
<feature type="chain" id="PRO_5041220200" description="Peptidase metallopeptidase domain-containing protein" evidence="10">
    <location>
        <begin position="26"/>
        <end position="480"/>
    </location>
</feature>
<feature type="binding site" evidence="9">
    <location>
        <position position="232"/>
    </location>
    <ligand>
        <name>Zn(2+)</name>
        <dbReference type="ChEBI" id="CHEBI:29105"/>
        <label>1</label>
    </ligand>
</feature>
<dbReference type="SUPFAM" id="SSF55486">
    <property type="entry name" value="Metalloproteases ('zincins'), catalytic domain"/>
    <property type="match status" value="1"/>
</dbReference>